<dbReference type="InterPro" id="IPR036812">
    <property type="entry name" value="NAD(P)_OxRdtase_dom_sf"/>
</dbReference>
<dbReference type="InterPro" id="IPR018170">
    <property type="entry name" value="Aldo/ket_reductase_CS"/>
</dbReference>
<evidence type="ECO:0000256" key="3">
    <source>
        <dbReference type="PIRSR" id="PIRSR000097-1"/>
    </source>
</evidence>
<dbReference type="PANTHER" id="PTHR43827:SF13">
    <property type="entry name" value="ALDO_KETO REDUCTASE FAMILY PROTEIN"/>
    <property type="match status" value="1"/>
</dbReference>
<comment type="caution">
    <text evidence="8">The sequence shown here is derived from an EMBL/GenBank/DDBJ whole genome shotgun (WGS) entry which is preliminary data.</text>
</comment>
<keyword evidence="2" id="KW-0560">Oxidoreductase</keyword>
<comment type="similarity">
    <text evidence="1">Belongs to the aldo/keto reductase family.</text>
</comment>
<dbReference type="Pfam" id="PF00248">
    <property type="entry name" value="Aldo_ket_red"/>
    <property type="match status" value="1"/>
</dbReference>
<dbReference type="PRINTS" id="PR00069">
    <property type="entry name" value="ALDKETRDTASE"/>
</dbReference>
<dbReference type="STRING" id="1081102.A0A167Y0K0"/>
<evidence type="ECO:0000256" key="4">
    <source>
        <dbReference type="PIRSR" id="PIRSR000097-2"/>
    </source>
</evidence>
<evidence type="ECO:0000256" key="6">
    <source>
        <dbReference type="SAM" id="MobiDB-lite"/>
    </source>
</evidence>
<feature type="region of interest" description="Disordered" evidence="6">
    <location>
        <begin position="306"/>
        <end position="346"/>
    </location>
</feature>
<evidence type="ECO:0000256" key="1">
    <source>
        <dbReference type="ARBA" id="ARBA00007905"/>
    </source>
</evidence>
<dbReference type="Proteomes" id="UP000076874">
    <property type="component" value="Unassembled WGS sequence"/>
</dbReference>
<dbReference type="OrthoDB" id="416253at2759"/>
<feature type="site" description="Lowers pKa of active site Tyr" evidence="5">
    <location>
        <position position="81"/>
    </location>
</feature>
<dbReference type="InterPro" id="IPR020471">
    <property type="entry name" value="AKR"/>
</dbReference>
<evidence type="ECO:0000313" key="8">
    <source>
        <dbReference type="EMBL" id="OAA65669.1"/>
    </source>
</evidence>
<feature type="binding site" evidence="4">
    <location>
        <position position="128"/>
    </location>
    <ligand>
        <name>substrate</name>
    </ligand>
</feature>
<keyword evidence="9" id="KW-1185">Reference proteome</keyword>
<evidence type="ECO:0000256" key="5">
    <source>
        <dbReference type="PIRSR" id="PIRSR000097-3"/>
    </source>
</evidence>
<organism evidence="8 9">
    <name type="scientific">Niveomyces insectorum RCEF 264</name>
    <dbReference type="NCBI Taxonomy" id="1081102"/>
    <lineage>
        <taxon>Eukaryota</taxon>
        <taxon>Fungi</taxon>
        <taxon>Dikarya</taxon>
        <taxon>Ascomycota</taxon>
        <taxon>Pezizomycotina</taxon>
        <taxon>Sordariomycetes</taxon>
        <taxon>Hypocreomycetidae</taxon>
        <taxon>Hypocreales</taxon>
        <taxon>Cordycipitaceae</taxon>
        <taxon>Niveomyces</taxon>
    </lineage>
</organism>
<feature type="compositionally biased region" description="Gly residues" evidence="6">
    <location>
        <begin position="315"/>
        <end position="346"/>
    </location>
</feature>
<reference evidence="8 9" key="1">
    <citation type="journal article" date="2016" name="Genome Biol. Evol.">
        <title>Divergent and convergent evolution of fungal pathogenicity.</title>
        <authorList>
            <person name="Shang Y."/>
            <person name="Xiao G."/>
            <person name="Zheng P."/>
            <person name="Cen K."/>
            <person name="Zhan S."/>
            <person name="Wang C."/>
        </authorList>
    </citation>
    <scope>NUCLEOTIDE SEQUENCE [LARGE SCALE GENOMIC DNA]</scope>
    <source>
        <strain evidence="8 9">RCEF 264</strain>
    </source>
</reference>
<accession>A0A167Y0K0</accession>
<feature type="active site" description="Proton donor" evidence="3">
    <location>
        <position position="56"/>
    </location>
</feature>
<dbReference type="PIRSF" id="PIRSF000097">
    <property type="entry name" value="AKR"/>
    <property type="match status" value="1"/>
</dbReference>
<dbReference type="AlphaFoldDB" id="A0A167Y0K0"/>
<feature type="domain" description="NADP-dependent oxidoreductase" evidence="7">
    <location>
        <begin position="41"/>
        <end position="292"/>
    </location>
</feature>
<evidence type="ECO:0000256" key="2">
    <source>
        <dbReference type="ARBA" id="ARBA00023002"/>
    </source>
</evidence>
<evidence type="ECO:0000313" key="9">
    <source>
        <dbReference type="Proteomes" id="UP000076874"/>
    </source>
</evidence>
<dbReference type="Gene3D" id="3.20.20.100">
    <property type="entry name" value="NADP-dependent oxidoreductase domain"/>
    <property type="match status" value="1"/>
</dbReference>
<dbReference type="FunFam" id="3.20.20.100:FF:000015">
    <property type="entry name" value="Oxidoreductase, aldo/keto reductase family"/>
    <property type="match status" value="1"/>
</dbReference>
<dbReference type="CDD" id="cd19071">
    <property type="entry name" value="AKR_AKR1-5-like"/>
    <property type="match status" value="1"/>
</dbReference>
<dbReference type="EMBL" id="AZHD01000003">
    <property type="protein sequence ID" value="OAA65669.1"/>
    <property type="molecule type" value="Genomic_DNA"/>
</dbReference>
<protein>
    <submittedName>
        <fullName evidence="8">Aldo/keto reductase</fullName>
    </submittedName>
</protein>
<dbReference type="PANTHER" id="PTHR43827">
    <property type="entry name" value="2,5-DIKETO-D-GLUCONIC ACID REDUCTASE"/>
    <property type="match status" value="1"/>
</dbReference>
<evidence type="ECO:0000259" key="7">
    <source>
        <dbReference type="Pfam" id="PF00248"/>
    </source>
</evidence>
<name>A0A167Y0K0_9HYPO</name>
<dbReference type="InterPro" id="IPR023210">
    <property type="entry name" value="NADP_OxRdtase_dom"/>
</dbReference>
<dbReference type="PROSITE" id="PS00062">
    <property type="entry name" value="ALDOKETO_REDUCTASE_2"/>
    <property type="match status" value="1"/>
</dbReference>
<gene>
    <name evidence="8" type="ORF">SPI_02456</name>
</gene>
<dbReference type="GO" id="GO:0016491">
    <property type="term" value="F:oxidoreductase activity"/>
    <property type="evidence" value="ECO:0007669"/>
    <property type="project" value="UniProtKB-KW"/>
</dbReference>
<dbReference type="PROSITE" id="PS00063">
    <property type="entry name" value="ALDOKETO_REDUCTASE_3"/>
    <property type="match status" value="1"/>
</dbReference>
<dbReference type="PROSITE" id="PS00798">
    <property type="entry name" value="ALDOKETO_REDUCTASE_1"/>
    <property type="match status" value="1"/>
</dbReference>
<dbReference type="SUPFAM" id="SSF51430">
    <property type="entry name" value="NAD(P)-linked oxidoreductase"/>
    <property type="match status" value="1"/>
</dbReference>
<sequence length="346" mass="37408">MAIKKTLEDTLPLPNAGGRIPQLGFGVWQSPPEMCMLSCLEALRAGYRHIDTAQIYGNEAEVGDAVRRSGLTREAVFITTKIMFAAETPEDTYARCCASVQKLGRRADYDDEEASDDPAAYVDLFLVHSPLGGSAKRALLWKTLERLHAEGRARAIGVSNFGIGQIESMRTYAAPGLWPPAVNQIELHPWSQQREIVAYCVKQGIVVEAYCPLVRGHKTSDPTLAALAKKHSSNGQDDSRIVTPSHILLRYALQRGWVPLPKSDTPARIRANADLYHFELDAEDMKTLDELDQGAAGSILIAVRNGDNADNENPFGGGRGQGRGRGRGGSGRGGFGGRGGWGGRGG</sequence>
<proteinExistence type="inferred from homology"/>